<dbReference type="InterPro" id="IPR025194">
    <property type="entry name" value="RodZ-like_C"/>
</dbReference>
<evidence type="ECO:0000259" key="3">
    <source>
        <dbReference type="PROSITE" id="PS50943"/>
    </source>
</evidence>
<evidence type="ECO:0000256" key="2">
    <source>
        <dbReference type="SAM" id="Phobius"/>
    </source>
</evidence>
<sequence>MTELGNRLREAREAKGLSLEDLQEITKIQKRYLKGIEEGNYAPMPGNFYVRAFIKQYAEAVGLEPEEIFNVYANEIPASHHEDLPEQLSRVQTRKTVSPQDSKVFVILPKLLVGLFVIGAVFAIWYIVQSVASEDQGERVSQNENAPEENAGVNNDLVEEEPADEGNGDETGEDEDNEEPAESEEPAEPEPVLENVGVSGTTASYALKNAEQLTVEVSSTGRTWIQVTGADNTVYFADELTEGNTISYNMTQNSPVKIIVGFAPDTQISVNGIPLEYQIPADDTVTQNIIIQFEGTSEQ</sequence>
<keyword evidence="5" id="KW-1185">Reference proteome</keyword>
<reference evidence="4 5" key="1">
    <citation type="submission" date="2017-08" db="EMBL/GenBank/DDBJ databases">
        <authorList>
            <person name="de Groot N.N."/>
        </authorList>
    </citation>
    <scope>NUCLEOTIDE SEQUENCE [LARGE SCALE GENOMIC DNA]</scope>
    <source>
        <strain evidence="4 5">JC228</strain>
    </source>
</reference>
<protein>
    <submittedName>
        <fullName evidence="4">Cytoskeletal protein RodZ</fullName>
    </submittedName>
</protein>
<dbReference type="PROSITE" id="PS50943">
    <property type="entry name" value="HTH_CROC1"/>
    <property type="match status" value="1"/>
</dbReference>
<accession>A0A285D6E2</accession>
<evidence type="ECO:0000256" key="1">
    <source>
        <dbReference type="SAM" id="MobiDB-lite"/>
    </source>
</evidence>
<dbReference type="SUPFAM" id="SSF47413">
    <property type="entry name" value="lambda repressor-like DNA-binding domains"/>
    <property type="match status" value="1"/>
</dbReference>
<keyword evidence="2" id="KW-0812">Transmembrane</keyword>
<dbReference type="Gene3D" id="1.10.260.40">
    <property type="entry name" value="lambda repressor-like DNA-binding domains"/>
    <property type="match status" value="1"/>
</dbReference>
<evidence type="ECO:0000313" key="4">
    <source>
        <dbReference type="EMBL" id="SNX75369.1"/>
    </source>
</evidence>
<dbReference type="GO" id="GO:0003677">
    <property type="term" value="F:DNA binding"/>
    <property type="evidence" value="ECO:0007669"/>
    <property type="project" value="InterPro"/>
</dbReference>
<dbReference type="OrthoDB" id="9797543at2"/>
<dbReference type="AlphaFoldDB" id="A0A285D6E2"/>
<dbReference type="CDD" id="cd00093">
    <property type="entry name" value="HTH_XRE"/>
    <property type="match status" value="1"/>
</dbReference>
<evidence type="ECO:0000313" key="5">
    <source>
        <dbReference type="Proteomes" id="UP000219546"/>
    </source>
</evidence>
<keyword evidence="2" id="KW-0472">Membrane</keyword>
<keyword evidence="2" id="KW-1133">Transmembrane helix</keyword>
<organism evidence="4 5">
    <name type="scientific">Bacillus oleivorans</name>
    <dbReference type="NCBI Taxonomy" id="1448271"/>
    <lineage>
        <taxon>Bacteria</taxon>
        <taxon>Bacillati</taxon>
        <taxon>Bacillota</taxon>
        <taxon>Bacilli</taxon>
        <taxon>Bacillales</taxon>
        <taxon>Bacillaceae</taxon>
        <taxon>Bacillus</taxon>
    </lineage>
</organism>
<dbReference type="EMBL" id="OAOP01000012">
    <property type="protein sequence ID" value="SNX75369.1"/>
    <property type="molecule type" value="Genomic_DNA"/>
</dbReference>
<dbReference type="PANTHER" id="PTHR34475">
    <property type="match status" value="1"/>
</dbReference>
<feature type="transmembrane region" description="Helical" evidence="2">
    <location>
        <begin position="104"/>
        <end position="128"/>
    </location>
</feature>
<feature type="region of interest" description="Disordered" evidence="1">
    <location>
        <begin position="138"/>
        <end position="195"/>
    </location>
</feature>
<dbReference type="Pfam" id="PF13464">
    <property type="entry name" value="RodZ_C"/>
    <property type="match status" value="1"/>
</dbReference>
<dbReference type="Proteomes" id="UP000219546">
    <property type="component" value="Unassembled WGS sequence"/>
</dbReference>
<feature type="compositionally biased region" description="Acidic residues" evidence="1">
    <location>
        <begin position="157"/>
        <end position="188"/>
    </location>
</feature>
<name>A0A285D6E2_9BACI</name>
<dbReference type="InterPro" id="IPR001387">
    <property type="entry name" value="Cro/C1-type_HTH"/>
</dbReference>
<dbReference type="PANTHER" id="PTHR34475:SF1">
    <property type="entry name" value="CYTOSKELETON PROTEIN RODZ"/>
    <property type="match status" value="1"/>
</dbReference>
<dbReference type="SMART" id="SM00530">
    <property type="entry name" value="HTH_XRE"/>
    <property type="match status" value="1"/>
</dbReference>
<dbReference type="InterPro" id="IPR050400">
    <property type="entry name" value="Bact_Cytoskel_RodZ"/>
</dbReference>
<dbReference type="Pfam" id="PF13413">
    <property type="entry name" value="HTH_25"/>
    <property type="match status" value="1"/>
</dbReference>
<dbReference type="InterPro" id="IPR010982">
    <property type="entry name" value="Lambda_DNA-bd_dom_sf"/>
</dbReference>
<dbReference type="RefSeq" id="WP_142305232.1">
    <property type="nucleotide sequence ID" value="NZ_JBEPMQ010000015.1"/>
</dbReference>
<gene>
    <name evidence="4" type="ORF">SAMN05877753_11215</name>
</gene>
<proteinExistence type="predicted"/>
<feature type="domain" description="HTH cro/C1-type" evidence="3">
    <location>
        <begin position="8"/>
        <end position="43"/>
    </location>
</feature>